<keyword evidence="4" id="KW-0862">Zinc</keyword>
<dbReference type="GO" id="GO:0016020">
    <property type="term" value="C:membrane"/>
    <property type="evidence" value="ECO:0007669"/>
    <property type="project" value="TreeGrafter"/>
</dbReference>
<dbReference type="PANTHER" id="PTHR24185:SF1">
    <property type="entry name" value="CALCIUM-INDEPENDENT PHOSPHOLIPASE A2-GAMMA"/>
    <property type="match status" value="1"/>
</dbReference>
<keyword evidence="5" id="KW-0442">Lipid degradation</keyword>
<name>A0A8H5E484_9HYPO</name>
<dbReference type="GO" id="GO:0016042">
    <property type="term" value="P:lipid catabolic process"/>
    <property type="evidence" value="ECO:0007669"/>
    <property type="project" value="UniProtKB-KW"/>
</dbReference>
<dbReference type="PANTHER" id="PTHR24185">
    <property type="entry name" value="CALCIUM-INDEPENDENT PHOSPHOLIPASE A2-GAMMA"/>
    <property type="match status" value="1"/>
</dbReference>
<evidence type="ECO:0000259" key="8">
    <source>
        <dbReference type="PROSITE" id="PS51635"/>
    </source>
</evidence>
<evidence type="ECO:0000313" key="9">
    <source>
        <dbReference type="EMBL" id="KAF5245991.1"/>
    </source>
</evidence>
<feature type="short sequence motif" description="DGA/G" evidence="7">
    <location>
        <begin position="408"/>
        <end position="410"/>
    </location>
</feature>
<dbReference type="GO" id="GO:0047499">
    <property type="term" value="F:calcium-independent phospholipase A2 activity"/>
    <property type="evidence" value="ECO:0007669"/>
    <property type="project" value="TreeGrafter"/>
</dbReference>
<dbReference type="InterPro" id="IPR002641">
    <property type="entry name" value="PNPLA_dom"/>
</dbReference>
<keyword evidence="3" id="KW-0378">Hydrolase</keyword>
<evidence type="ECO:0000313" key="10">
    <source>
        <dbReference type="Proteomes" id="UP000573603"/>
    </source>
</evidence>
<evidence type="ECO:0000256" key="6">
    <source>
        <dbReference type="ARBA" id="ARBA00023098"/>
    </source>
</evidence>
<keyword evidence="2" id="KW-0863">Zinc-finger</keyword>
<dbReference type="EMBL" id="JABEVY010000156">
    <property type="protein sequence ID" value="KAF5245991.1"/>
    <property type="molecule type" value="Genomic_DNA"/>
</dbReference>
<dbReference type="PROSITE" id="PS51635">
    <property type="entry name" value="PNPLA"/>
    <property type="match status" value="1"/>
</dbReference>
<evidence type="ECO:0000256" key="5">
    <source>
        <dbReference type="ARBA" id="ARBA00022963"/>
    </source>
</evidence>
<sequence>MALDAARSFKSLAGRWVDIFCGETDKTAQSCWGSNKNSYKVQVVQAFEIFTSMSLKCEYQGDHGERCVNKNATHQCHQDRHGDVIGYGSYESQIFDELMVQWDNRLHSGLEVLDQEIDIQDTPQAMRNTTWRIHKSAVEALYSAVETLEIPDLMVCSWCFCNDSSELLACGHGICDACLAEVAMPASEMDRRLKAVNTCDLHNPSRLFEPPLQVFQLPVRIGRRILSLDGDSGHGVIQTNILKDIETQLGGEIPIQHFFDLIGGSGTGGLLAIGIGLGNWDVGQSATRLLDYQAKSHTQMTFTKAIKETFGEDVASQRIVGSRAHISESPTRVFVTATLYQAWGDVQGPTIITNYMRPEGQESKLVSYVYETGHRDGQNFTIQDAAKATGLPPSSHDPLSCRGVLYLDGGICCNNPAEIAMAEAELMWLLHDITASHLLLSIGNGWAQDTDVSDDVSSKNRSWVGMKKDQLIEYLTSRAAKLERRLDQNRLSEKPWKEAFSLISSAIRSWRRHFTSMQPKGTANLEMDVV</sequence>
<dbReference type="Proteomes" id="UP000573603">
    <property type="component" value="Unassembled WGS sequence"/>
</dbReference>
<keyword evidence="10" id="KW-1185">Reference proteome</keyword>
<gene>
    <name evidence="9" type="ORF">FANTH_7081</name>
</gene>
<dbReference type="Gene3D" id="3.40.1090.10">
    <property type="entry name" value="Cytosolic phospholipase A2 catalytic domain"/>
    <property type="match status" value="1"/>
</dbReference>
<proteinExistence type="predicted"/>
<evidence type="ECO:0000256" key="4">
    <source>
        <dbReference type="ARBA" id="ARBA00022833"/>
    </source>
</evidence>
<dbReference type="CDD" id="cd07199">
    <property type="entry name" value="Pat17_PNPLA8_PNPLA9_like"/>
    <property type="match status" value="1"/>
</dbReference>
<dbReference type="GO" id="GO:0046486">
    <property type="term" value="P:glycerolipid metabolic process"/>
    <property type="evidence" value="ECO:0007669"/>
    <property type="project" value="UniProtKB-ARBA"/>
</dbReference>
<dbReference type="InterPro" id="IPR017907">
    <property type="entry name" value="Znf_RING_CS"/>
</dbReference>
<reference evidence="9 10" key="1">
    <citation type="journal article" date="2020" name="BMC Genomics">
        <title>Correction to: Identification and distribution of gene clusters required for synthesis of sphingolipid metabolism inhibitors in diverse species of the filamentous fungus Fusarium.</title>
        <authorList>
            <person name="Kim H.S."/>
            <person name="Lohmar J.M."/>
            <person name="Busman M."/>
            <person name="Brown D.W."/>
            <person name="Naumann T.A."/>
            <person name="Divon H.H."/>
            <person name="Lysoe E."/>
            <person name="Uhlig S."/>
            <person name="Proctor R.H."/>
        </authorList>
    </citation>
    <scope>NUCLEOTIDE SEQUENCE [LARGE SCALE GENOMIC DNA]</scope>
    <source>
        <strain evidence="9 10">NRRL 25214</strain>
    </source>
</reference>
<keyword evidence="6" id="KW-0443">Lipid metabolism</keyword>
<dbReference type="PROSITE" id="PS00518">
    <property type="entry name" value="ZF_RING_1"/>
    <property type="match status" value="1"/>
</dbReference>
<dbReference type="InterPro" id="IPR016035">
    <property type="entry name" value="Acyl_Trfase/lysoPLipase"/>
</dbReference>
<evidence type="ECO:0000256" key="1">
    <source>
        <dbReference type="ARBA" id="ARBA00022723"/>
    </source>
</evidence>
<dbReference type="GO" id="GO:0019369">
    <property type="term" value="P:arachidonate metabolic process"/>
    <property type="evidence" value="ECO:0007669"/>
    <property type="project" value="TreeGrafter"/>
</dbReference>
<evidence type="ECO:0000256" key="7">
    <source>
        <dbReference type="PROSITE-ProRule" id="PRU01161"/>
    </source>
</evidence>
<evidence type="ECO:0000256" key="2">
    <source>
        <dbReference type="ARBA" id="ARBA00022771"/>
    </source>
</evidence>
<protein>
    <recommendedName>
        <fullName evidence="8">PNPLA domain-containing protein</fullName>
    </recommendedName>
</protein>
<evidence type="ECO:0000256" key="3">
    <source>
        <dbReference type="ARBA" id="ARBA00022801"/>
    </source>
</evidence>
<dbReference type="GO" id="GO:0008270">
    <property type="term" value="F:zinc ion binding"/>
    <property type="evidence" value="ECO:0007669"/>
    <property type="project" value="UniProtKB-KW"/>
</dbReference>
<comment type="caution">
    <text evidence="7">Lacks conserved residue(s) required for the propagation of feature annotation.</text>
</comment>
<dbReference type="AlphaFoldDB" id="A0A8H5E484"/>
<dbReference type="SUPFAM" id="SSF52151">
    <property type="entry name" value="FabD/lysophospholipase-like"/>
    <property type="match status" value="1"/>
</dbReference>
<organism evidence="9 10">
    <name type="scientific">Fusarium anthophilum</name>
    <dbReference type="NCBI Taxonomy" id="48485"/>
    <lineage>
        <taxon>Eukaryota</taxon>
        <taxon>Fungi</taxon>
        <taxon>Dikarya</taxon>
        <taxon>Ascomycota</taxon>
        <taxon>Pezizomycotina</taxon>
        <taxon>Sordariomycetes</taxon>
        <taxon>Hypocreomycetidae</taxon>
        <taxon>Hypocreales</taxon>
        <taxon>Nectriaceae</taxon>
        <taxon>Fusarium</taxon>
        <taxon>Fusarium fujikuroi species complex</taxon>
    </lineage>
</organism>
<feature type="domain" description="PNPLA" evidence="8">
    <location>
        <begin position="226"/>
        <end position="421"/>
    </location>
</feature>
<keyword evidence="1" id="KW-0479">Metal-binding</keyword>
<comment type="caution">
    <text evidence="9">The sequence shown here is derived from an EMBL/GenBank/DDBJ whole genome shotgun (WGS) entry which is preliminary data.</text>
</comment>
<accession>A0A8H5E484</accession>